<dbReference type="Proteomes" id="UP001221898">
    <property type="component" value="Unassembled WGS sequence"/>
</dbReference>
<gene>
    <name evidence="21" type="ORF">AAFF_G00164340</name>
</gene>
<dbReference type="GO" id="GO:0007156">
    <property type="term" value="P:homophilic cell adhesion via plasma membrane adhesion molecules"/>
    <property type="evidence" value="ECO:0007669"/>
    <property type="project" value="InterPro"/>
</dbReference>
<feature type="disulfide bond" evidence="13">
    <location>
        <begin position="2348"/>
        <end position="2357"/>
    </location>
</feature>
<comment type="function">
    <text evidence="15">Cadherins are calcium-dependent cell adhesion proteins.</text>
</comment>
<evidence type="ECO:0000256" key="11">
    <source>
        <dbReference type="ARBA" id="ARBA00023180"/>
    </source>
</evidence>
<dbReference type="InterPro" id="IPR020894">
    <property type="entry name" value="Cadherin_CS"/>
</dbReference>
<evidence type="ECO:0000256" key="5">
    <source>
        <dbReference type="ARBA" id="ARBA00022737"/>
    </source>
</evidence>
<evidence type="ECO:0000256" key="2">
    <source>
        <dbReference type="ARBA" id="ARBA00022536"/>
    </source>
</evidence>
<dbReference type="SUPFAM" id="SSF49313">
    <property type="entry name" value="Cadherin-like"/>
    <property type="match status" value="15"/>
</dbReference>
<dbReference type="InterPro" id="IPR002126">
    <property type="entry name" value="Cadherin-like_dom"/>
</dbReference>
<evidence type="ECO:0000259" key="19">
    <source>
        <dbReference type="PROSITE" id="PS50026"/>
    </source>
</evidence>
<dbReference type="Pfam" id="PF02210">
    <property type="entry name" value="Laminin_G_2"/>
    <property type="match status" value="2"/>
</dbReference>
<dbReference type="FunFam" id="2.60.40.60:FF:000157">
    <property type="entry name" value="Neural-cadherin"/>
    <property type="match status" value="1"/>
</dbReference>
<evidence type="ECO:0000256" key="3">
    <source>
        <dbReference type="ARBA" id="ARBA00022692"/>
    </source>
</evidence>
<keyword evidence="4" id="KW-0732">Signal</keyword>
<feature type="disulfide bond" evidence="13">
    <location>
        <begin position="2086"/>
        <end position="2095"/>
    </location>
</feature>
<dbReference type="FunFam" id="2.60.40.60:FF:000196">
    <property type="entry name" value="Si:dkey-22o22.2"/>
    <property type="match status" value="1"/>
</dbReference>
<dbReference type="SUPFAM" id="SSF57196">
    <property type="entry name" value="EGF/Laminin"/>
    <property type="match status" value="1"/>
</dbReference>
<feature type="domain" description="Laminin G" evidence="18">
    <location>
        <begin position="2099"/>
        <end position="2276"/>
    </location>
</feature>
<feature type="domain" description="Cadherin" evidence="20">
    <location>
        <begin position="372"/>
        <end position="478"/>
    </location>
</feature>
<evidence type="ECO:0000256" key="9">
    <source>
        <dbReference type="ARBA" id="ARBA00023136"/>
    </source>
</evidence>
<dbReference type="Gene3D" id="4.10.900.10">
    <property type="entry name" value="TCF3-CBD (Catenin binding domain)"/>
    <property type="match status" value="1"/>
</dbReference>
<dbReference type="InterPro" id="IPR056370">
    <property type="entry name" value="Shg-like_Ig-like"/>
</dbReference>
<dbReference type="FunFam" id="2.60.40.60:FF:000234">
    <property type="entry name" value="Si:dkey-22o22.2"/>
    <property type="match status" value="1"/>
</dbReference>
<dbReference type="FunFam" id="2.60.40.60:FF:000035">
    <property type="entry name" value="Protocadherin Fat 3"/>
    <property type="match status" value="1"/>
</dbReference>
<dbReference type="FunFam" id="2.60.120.200:FF:000215">
    <property type="entry name" value="Si:dkey-22o22.2"/>
    <property type="match status" value="1"/>
</dbReference>
<feature type="disulfide bond" evidence="13">
    <location>
        <begin position="1842"/>
        <end position="1851"/>
    </location>
</feature>
<dbReference type="InterPro" id="IPR001791">
    <property type="entry name" value="Laminin_G"/>
</dbReference>
<evidence type="ECO:0000313" key="21">
    <source>
        <dbReference type="EMBL" id="KAJ8411626.1"/>
    </source>
</evidence>
<dbReference type="CDD" id="cd00110">
    <property type="entry name" value="LamG"/>
    <property type="match status" value="2"/>
</dbReference>
<feature type="domain" description="Cadherin" evidence="20">
    <location>
        <begin position="1357"/>
        <end position="1451"/>
    </location>
</feature>
<dbReference type="InterPro" id="IPR000233">
    <property type="entry name" value="Cadherin_Y-type_LIR"/>
</dbReference>
<dbReference type="PRINTS" id="PR00205">
    <property type="entry name" value="CADHERIN"/>
</dbReference>
<feature type="domain" description="EGF-like" evidence="19">
    <location>
        <begin position="2057"/>
        <end position="2096"/>
    </location>
</feature>
<dbReference type="Pfam" id="PF01049">
    <property type="entry name" value="CADH_Y-type_LIR"/>
    <property type="match status" value="1"/>
</dbReference>
<dbReference type="InterPro" id="IPR015919">
    <property type="entry name" value="Cadherin-like_sf"/>
</dbReference>
<dbReference type="InterPro" id="IPR050971">
    <property type="entry name" value="Cadherin-domain_protein"/>
</dbReference>
<evidence type="ECO:0000256" key="17">
    <source>
        <dbReference type="SAM" id="Phobius"/>
    </source>
</evidence>
<dbReference type="FunFam" id="2.60.40.60:FF:000204">
    <property type="entry name" value="Neural-cadherin"/>
    <property type="match status" value="1"/>
</dbReference>
<evidence type="ECO:0000256" key="6">
    <source>
        <dbReference type="ARBA" id="ARBA00022837"/>
    </source>
</evidence>
<proteinExistence type="predicted"/>
<keyword evidence="9 17" id="KW-0472">Membrane</keyword>
<dbReference type="Gene3D" id="2.60.120.200">
    <property type="match status" value="2"/>
</dbReference>
<dbReference type="Gene3D" id="2.10.25.10">
    <property type="entry name" value="Laminin"/>
    <property type="match status" value="3"/>
</dbReference>
<keyword evidence="5" id="KW-0677">Repeat</keyword>
<dbReference type="FunFam" id="2.60.40.60:FF:000119">
    <property type="entry name" value="neural-cadherin isoform X1"/>
    <property type="match status" value="1"/>
</dbReference>
<feature type="region of interest" description="Disordered" evidence="16">
    <location>
        <begin position="2464"/>
        <end position="2486"/>
    </location>
</feature>
<feature type="domain" description="Cadherin" evidence="20">
    <location>
        <begin position="1135"/>
        <end position="1237"/>
    </location>
</feature>
<evidence type="ECO:0000256" key="1">
    <source>
        <dbReference type="ARBA" id="ARBA00004167"/>
    </source>
</evidence>
<evidence type="ECO:0000259" key="20">
    <source>
        <dbReference type="PROSITE" id="PS50268"/>
    </source>
</evidence>
<keyword evidence="8 17" id="KW-1133">Transmembrane helix</keyword>
<dbReference type="SMART" id="SM00181">
    <property type="entry name" value="EGF"/>
    <property type="match status" value="4"/>
</dbReference>
<dbReference type="FunFam" id="2.60.40.60:FF:000020">
    <property type="entry name" value="Dachsous cadherin-related 1b"/>
    <property type="match status" value="1"/>
</dbReference>
<dbReference type="FunFam" id="2.60.40.60:FF:000125">
    <property type="entry name" value="Neural-cadherin"/>
    <property type="match status" value="1"/>
</dbReference>
<keyword evidence="10 13" id="KW-1015">Disulfide bond</keyword>
<name>A0AAD7WW00_9TELE</name>
<feature type="domain" description="Laminin G" evidence="18">
    <location>
        <begin position="1853"/>
        <end position="2054"/>
    </location>
</feature>
<dbReference type="FunFam" id="2.60.120.200:FF:000040">
    <property type="entry name" value="neural-cadherin isoform X1"/>
    <property type="match status" value="1"/>
</dbReference>
<dbReference type="PROSITE" id="PS00022">
    <property type="entry name" value="EGF_1"/>
    <property type="match status" value="3"/>
</dbReference>
<dbReference type="PROSITE" id="PS50025">
    <property type="entry name" value="LAM_G_DOMAIN"/>
    <property type="match status" value="2"/>
</dbReference>
<feature type="domain" description="Cadherin" evidence="20">
    <location>
        <begin position="688"/>
        <end position="799"/>
    </location>
</feature>
<dbReference type="PANTHER" id="PTHR24025:SF31">
    <property type="entry name" value="NEURAL-CADHERIN"/>
    <property type="match status" value="1"/>
</dbReference>
<dbReference type="GO" id="GO:0005911">
    <property type="term" value="C:cell-cell junction"/>
    <property type="evidence" value="ECO:0007669"/>
    <property type="project" value="TreeGrafter"/>
</dbReference>
<dbReference type="Pfam" id="PF00008">
    <property type="entry name" value="EGF"/>
    <property type="match status" value="1"/>
</dbReference>
<dbReference type="GO" id="GO:0045216">
    <property type="term" value="P:cell-cell junction organization"/>
    <property type="evidence" value="ECO:0007669"/>
    <property type="project" value="UniProtKB-ARBA"/>
</dbReference>
<feature type="domain" description="Cadherin" evidence="20">
    <location>
        <begin position="800"/>
        <end position="914"/>
    </location>
</feature>
<dbReference type="InterPro" id="IPR001881">
    <property type="entry name" value="EGF-like_Ca-bd_dom"/>
</dbReference>
<dbReference type="GO" id="GO:0090251">
    <property type="term" value="P:protein localization involved in establishment of planar polarity"/>
    <property type="evidence" value="ECO:0007669"/>
    <property type="project" value="UniProtKB-ARBA"/>
</dbReference>
<keyword evidence="3 14" id="KW-0812">Transmembrane</keyword>
<dbReference type="GO" id="GO:0005509">
    <property type="term" value="F:calcium ion binding"/>
    <property type="evidence" value="ECO:0007669"/>
    <property type="project" value="UniProtKB-UniRule"/>
</dbReference>
<organism evidence="21 22">
    <name type="scientific">Aldrovandia affinis</name>
    <dbReference type="NCBI Taxonomy" id="143900"/>
    <lineage>
        <taxon>Eukaryota</taxon>
        <taxon>Metazoa</taxon>
        <taxon>Chordata</taxon>
        <taxon>Craniata</taxon>
        <taxon>Vertebrata</taxon>
        <taxon>Euteleostomi</taxon>
        <taxon>Actinopterygii</taxon>
        <taxon>Neopterygii</taxon>
        <taxon>Teleostei</taxon>
        <taxon>Notacanthiformes</taxon>
        <taxon>Halosauridae</taxon>
        <taxon>Aldrovandia</taxon>
    </lineage>
</organism>
<evidence type="ECO:0000256" key="13">
    <source>
        <dbReference type="PROSITE-ProRule" id="PRU00076"/>
    </source>
</evidence>
<dbReference type="PROSITE" id="PS50268">
    <property type="entry name" value="CADHERIN_2"/>
    <property type="match status" value="14"/>
</dbReference>
<sequence length="2589" mass="284095">MKFEKRWFEVISEADSPVQIERESGRLYMAQTLKRPTDVMIKVQNLKGDDWYLCRLTLNVPTMSDLQWAMFPFPYLAAVTPDATAGSIVYQLSARDSDGTLGAAHFLLLEGGEELFEVDGGSGEIRTTSRPLTLNKEYVLTVQAVDGQGRKGPHAAVSILAGLRPPQFTNASYTVFVPESMGAGQAVAVVQAISFQRKSLSYLLLVNPSNLFSVNQESGGISLTRAVDYESGHHLHHLQVRASEPGTGLSSVAEVVVHISDENDCTPEFMHSIYSRDNIPEATPPGTSLLQVLARDCDTGLNSEISYFIQSLYFDITAQGVVSPRQVLDYERPNHMYEFVVVAVDKGSPPRTGTASVRIRMANVNDEAPVFSQAVYKTFLSEDAGPGTLVAIVRAKDPDGDTVTYAITGGNEDSNFELDNQKGIIKLRRSPPPKLHGPQYVLNITATDDNGSGGPHPLSSSAQIIVGINDINNNKPIFEECHNYSISAWVLENQPPGTFVLRVQAHDADIGANGEVKYGIMHREGASSGFSIDAGTGMISTTVSFDREKQREYTLSVSATDLAQEPLISICQITVLIADQNDNDPKFENSRYQYFLREDTPVGTSFLRAAAHDDDQGTNAAITYSLSHQRPAYFHINPSTGWVYVNYPISQTSRISQQIIATDGGNRSSSVDLTVSITNVHNQPPQWEQAEYWVTIPENTVRDAKIVTIKATSPLGDPRVTYNLEEGQVPETNMPVRFYIKPNRADGSASILVADPLDFETTLFFTLRVRVQNVAAVPLASFTTVYVNLTDVNDNVPFFMSSTYEATVPEGAEIGASVAQVSATDLDSGLHGMINYIILKDESGDSQFFSINSYTGVIHTRATFDREQKGSYLIEVQSQDSSESARPSQQGQPNTDTAYVRIFITDVNDNAPAFSQPFYEISVEEDEEIGMVVITVTANDEDEGANAKLRYQITSGNARGTFDVEPEVGTVFIAQRLDYEQEQRYELRLVASDGKWENQTLVVINVINKNDEVPIFTQTEYQASVTEELTNLPVLVLQVSATDPDQEADQSALRYSLHGQGAGSEFTIEELTGRIHAQKKLDREDRSVWRFLVLATDENGSGLTGFADVIVDVWDVNDNAPVFLCPGNGCFMGHVAENSPADTSIMEMRATDLDDPKAGKNAALTYRIVQNVRNEINLNLFSINPTTGTIYTVLRSLDREVEDRYLVVVEARDGGGLTGTGTATIVVSDINDHPPVFTQRLYAASMPENLDINSEVLAVLATDGDEGENAAMTFSIVGGDEDRKFFMETDKANRRGTVRLKKKIDFEKPHERTFNLTVKVEDVDFFSLAYCVIQVEDSNDHAPVFFPQFYEAGSMFEDVPVGTTVAQVTAVDLDSGQNGKFFYSIAPLSDPYEQFLVDKSGWVVVADSLDREKISQHRLLIHATDMGSPALTGTAVVLVTVQDVNDNGPEFEAPYRPLVWENAVAPQVVRMNDTSVLLHAADRDSAPNGGPFSIRLLASNITGFNLTDLQNGSALVTTLRTFDREQQKEYRLPILMIDSGTPPMSSTSTLIITIGDRNDHPHVAGHSEFIVYSYEGNLPTTVLGQVQSPDLDDWNEKVYRFEGKPSRHFILNQSSGQLSVREGTPPGTYSLQVRVADKTWPDVTSTVEVVIKELREEAVQNAGSVRLSNITMEEFFTAAEGRESRYMQLKRLLSEVMQTDKDNVHVFSVADSSRRAREVNVWFAVHGSLYYKPEKLIGNVAIHKTKLEAALGVTISQVGVDECAYSDCSHTGGCTNALSFSLTPAALSSGNTSLVSIMASARAQCGCSARESLHLSCTSYPRSPCLNGGTCVDSDLGYRCKCPPMFDGPECQQTKHTFRGHGYAWFPPIRPCFQSHISLEFITESANGLLLYNGPLGPLVPGEREDFIAIELKNGVPALSVSHGSGTLMLQLPPRATVTDRRWHQLDIISDGKTVQLMLDRCSGAMVNELEGLGVEVLETDQSVCKTSGETPGEDRFLNVDLPLQLGGMKDAVPRWQTHPHFQGFVGCLRNLVVDSQVYDLGSPAESLNSTPGCGLTDSVCLTAGGPSCGVHGKCLGEWGSFSCDCHPGFSGHKCDRALPEWSFEKESMLRYQLRGGGSPRRTHAQLLLRTRASSGTLLSMASWDGNEYIILEIQDGHLSVRANLGDGAYALRLTSQRVDGGQWVLLSLLRHDNLFTLRLEKGGGSREASAALGHKREIMVHPSSVVLGNSLSHGQQRDFQGCMRDVRLNGHSLPLDGQSTEFSTVLERRGVQGGCHSDACRDQPCRDPLYCVDLWRKYECRCPAGQVTVVDEISGLQHCAPSPCGPSTCRNGGACLAQSPRSSHCHCPDGFRGQWCEVRQVKAPRLAALSPSSILAISMCLLVFFAVLVAVTVWNQKGTRSKFQKRGVYHIPAEHESWEDIRENILNYNEEGGGEQDQNAYDITELKRPLCSSLSQSSSCTTAPLIKSSQGSQEEVHPAGGPTSAAYPHAAGNGCAMDFKSYVSRIIWEADSDELALPMDTYHVYCIEGMDTPAGSLSSLGSAVPDEDFDYDYLRHWGSKFEALSELYHKPKLDPNHSYGQNHNRDQL</sequence>
<dbReference type="CDD" id="cd11304">
    <property type="entry name" value="Cadherin_repeat"/>
    <property type="match status" value="15"/>
</dbReference>
<feature type="domain" description="Cadherin" evidence="20">
    <location>
        <begin position="279"/>
        <end position="371"/>
    </location>
</feature>
<feature type="domain" description="Cadherin" evidence="20">
    <location>
        <begin position="588"/>
        <end position="687"/>
    </location>
</feature>
<dbReference type="InterPro" id="IPR013320">
    <property type="entry name" value="ConA-like_dom_sf"/>
</dbReference>
<comment type="subcellular location">
    <subcellularLocation>
        <location evidence="14">Cell membrane</location>
        <topology evidence="14">Single-pass type I membrane protein</topology>
    </subcellularLocation>
    <subcellularLocation>
        <location evidence="1">Membrane</location>
        <topology evidence="1">Single-pass membrane protein</topology>
    </subcellularLocation>
</comment>
<dbReference type="EMBL" id="JAINUG010000022">
    <property type="protein sequence ID" value="KAJ8411626.1"/>
    <property type="molecule type" value="Genomic_DNA"/>
</dbReference>
<dbReference type="CDD" id="cd00054">
    <property type="entry name" value="EGF_CA"/>
    <property type="match status" value="2"/>
</dbReference>
<dbReference type="FunFam" id="2.60.40.60:FF:000136">
    <property type="entry name" value="Neural-cadherin"/>
    <property type="match status" value="1"/>
</dbReference>
<dbReference type="SMART" id="SM00179">
    <property type="entry name" value="EGF_CA"/>
    <property type="match status" value="3"/>
</dbReference>
<evidence type="ECO:0000256" key="16">
    <source>
        <dbReference type="SAM" id="MobiDB-lite"/>
    </source>
</evidence>
<keyword evidence="6 12" id="KW-0106">Calcium</keyword>
<dbReference type="GO" id="GO:0035332">
    <property type="term" value="P:positive regulation of hippo signaling"/>
    <property type="evidence" value="ECO:0007669"/>
    <property type="project" value="UniProtKB-ARBA"/>
</dbReference>
<feature type="domain" description="Cadherin" evidence="20">
    <location>
        <begin position="490"/>
        <end position="587"/>
    </location>
</feature>
<dbReference type="FunFam" id="2.60.40.60:FF:000299">
    <property type="entry name" value="Predicted protein"/>
    <property type="match status" value="1"/>
</dbReference>
<reference evidence="21" key="1">
    <citation type="journal article" date="2023" name="Science">
        <title>Genome structures resolve the early diversification of teleost fishes.</title>
        <authorList>
            <person name="Parey E."/>
            <person name="Louis A."/>
            <person name="Montfort J."/>
            <person name="Bouchez O."/>
            <person name="Roques C."/>
            <person name="Iampietro C."/>
            <person name="Lluch J."/>
            <person name="Castinel A."/>
            <person name="Donnadieu C."/>
            <person name="Desvignes T."/>
            <person name="Floi Bucao C."/>
            <person name="Jouanno E."/>
            <person name="Wen M."/>
            <person name="Mejri S."/>
            <person name="Dirks R."/>
            <person name="Jansen H."/>
            <person name="Henkel C."/>
            <person name="Chen W.J."/>
            <person name="Zahm M."/>
            <person name="Cabau C."/>
            <person name="Klopp C."/>
            <person name="Thompson A.W."/>
            <person name="Robinson-Rechavi M."/>
            <person name="Braasch I."/>
            <person name="Lecointre G."/>
            <person name="Bobe J."/>
            <person name="Postlethwait J.H."/>
            <person name="Berthelot C."/>
            <person name="Roest Crollius H."/>
            <person name="Guiguen Y."/>
        </authorList>
    </citation>
    <scope>NUCLEOTIDE SEQUENCE</scope>
    <source>
        <strain evidence="21">NC1722</strain>
    </source>
</reference>
<dbReference type="Gene3D" id="2.60.40.60">
    <property type="entry name" value="Cadherins"/>
    <property type="match status" value="15"/>
</dbReference>
<evidence type="ECO:0000256" key="10">
    <source>
        <dbReference type="ARBA" id="ARBA00023157"/>
    </source>
</evidence>
<dbReference type="PANTHER" id="PTHR24025">
    <property type="entry name" value="DESMOGLEIN FAMILY MEMBER"/>
    <property type="match status" value="1"/>
</dbReference>
<evidence type="ECO:0000256" key="8">
    <source>
        <dbReference type="ARBA" id="ARBA00022989"/>
    </source>
</evidence>
<dbReference type="FunFam" id="2.60.40.60:FF:000033">
    <property type="entry name" value="FAT atypical cadherin 1"/>
    <property type="match status" value="1"/>
</dbReference>
<dbReference type="FunFam" id="2.60.40.60:FF:000232">
    <property type="entry name" value="Neural-cadherin"/>
    <property type="match status" value="1"/>
</dbReference>
<evidence type="ECO:0000313" key="22">
    <source>
        <dbReference type="Proteomes" id="UP001221898"/>
    </source>
</evidence>
<evidence type="ECO:0000256" key="7">
    <source>
        <dbReference type="ARBA" id="ARBA00022889"/>
    </source>
</evidence>
<dbReference type="SUPFAM" id="SSF49899">
    <property type="entry name" value="Concanavalin A-like lectins/glucanases"/>
    <property type="match status" value="2"/>
</dbReference>
<keyword evidence="7 14" id="KW-0130">Cell adhesion</keyword>
<evidence type="ECO:0000259" key="18">
    <source>
        <dbReference type="PROSITE" id="PS50025"/>
    </source>
</evidence>
<feature type="domain" description="Cadherin" evidence="20">
    <location>
        <begin position="915"/>
        <end position="1016"/>
    </location>
</feature>
<feature type="domain" description="Cadherin" evidence="20">
    <location>
        <begin position="1017"/>
        <end position="1123"/>
    </location>
</feature>
<dbReference type="PROSITE" id="PS00010">
    <property type="entry name" value="ASX_HYDROXYL"/>
    <property type="match status" value="1"/>
</dbReference>
<evidence type="ECO:0000256" key="4">
    <source>
        <dbReference type="ARBA" id="ARBA00022729"/>
    </source>
</evidence>
<dbReference type="GO" id="GO:0016327">
    <property type="term" value="C:apicolateral plasma membrane"/>
    <property type="evidence" value="ECO:0007669"/>
    <property type="project" value="UniProtKB-ARBA"/>
</dbReference>
<evidence type="ECO:0000256" key="14">
    <source>
        <dbReference type="RuleBase" id="RU003318"/>
    </source>
</evidence>
<feature type="domain" description="Cadherin" evidence="20">
    <location>
        <begin position="1451"/>
        <end position="1563"/>
    </location>
</feature>
<keyword evidence="2 13" id="KW-0245">EGF-like domain</keyword>
<keyword evidence="11" id="KW-0325">Glycoprotein</keyword>
<dbReference type="Pfam" id="PF24811">
    <property type="entry name" value="Ig_Shg"/>
    <property type="match status" value="1"/>
</dbReference>
<evidence type="ECO:0008006" key="23">
    <source>
        <dbReference type="Google" id="ProtNLM"/>
    </source>
</evidence>
<dbReference type="InterPro" id="IPR000152">
    <property type="entry name" value="EGF-type_Asp/Asn_hydroxyl_site"/>
</dbReference>
<accession>A0AAD7WW00</accession>
<dbReference type="PROSITE" id="PS50026">
    <property type="entry name" value="EGF_3"/>
    <property type="match status" value="3"/>
</dbReference>
<feature type="transmembrane region" description="Helical" evidence="17">
    <location>
        <begin position="2375"/>
        <end position="2396"/>
    </location>
</feature>
<feature type="domain" description="EGF-like" evidence="19">
    <location>
        <begin position="1813"/>
        <end position="1852"/>
    </location>
</feature>
<dbReference type="Pfam" id="PF00028">
    <property type="entry name" value="Cadherin"/>
    <property type="match status" value="12"/>
</dbReference>
<feature type="domain" description="EGF-like" evidence="19">
    <location>
        <begin position="2321"/>
        <end position="2358"/>
    </location>
</feature>
<dbReference type="InterPro" id="IPR027397">
    <property type="entry name" value="Catenin-bd_sf"/>
</dbReference>
<feature type="domain" description="Cadherin" evidence="20">
    <location>
        <begin position="1238"/>
        <end position="1345"/>
    </location>
</feature>
<dbReference type="FunFam" id="2.10.25.10:FF:000562">
    <property type="entry name" value="Neural-cadherin"/>
    <property type="match status" value="1"/>
</dbReference>
<dbReference type="InterPro" id="IPR000742">
    <property type="entry name" value="EGF"/>
</dbReference>
<feature type="domain" description="Cadherin" evidence="20">
    <location>
        <begin position="71"/>
        <end position="168"/>
    </location>
</feature>
<evidence type="ECO:0000256" key="15">
    <source>
        <dbReference type="RuleBase" id="RU004357"/>
    </source>
</evidence>
<dbReference type="PROSITE" id="PS01186">
    <property type="entry name" value="EGF_2"/>
    <property type="match status" value="2"/>
</dbReference>
<protein>
    <recommendedName>
        <fullName evidence="23">Neural-cadherin-like</fullName>
    </recommendedName>
</protein>
<dbReference type="FunFam" id="4.10.900.10:FF:000007">
    <property type="entry name" value="Cadherin 22"/>
    <property type="match status" value="1"/>
</dbReference>
<dbReference type="FunFam" id="2.60.40.60:FF:000024">
    <property type="entry name" value="FAT atypical cadherin 3"/>
    <property type="match status" value="1"/>
</dbReference>
<comment type="caution">
    <text evidence="13">Lacks conserved residue(s) required for the propagation of feature annotation.</text>
</comment>
<keyword evidence="22" id="KW-1185">Reference proteome</keyword>
<comment type="caution">
    <text evidence="21">The sequence shown here is derived from an EMBL/GenBank/DDBJ whole genome shotgun (WGS) entry which is preliminary data.</text>
</comment>
<evidence type="ECO:0000256" key="12">
    <source>
        <dbReference type="PROSITE-ProRule" id="PRU00043"/>
    </source>
</evidence>
<dbReference type="PROSITE" id="PS00232">
    <property type="entry name" value="CADHERIN_1"/>
    <property type="match status" value="6"/>
</dbReference>
<dbReference type="SMART" id="SM00112">
    <property type="entry name" value="CA"/>
    <property type="match status" value="14"/>
</dbReference>
<dbReference type="SMART" id="SM00282">
    <property type="entry name" value="LamG"/>
    <property type="match status" value="2"/>
</dbReference>
<dbReference type="FunFam" id="2.60.40.60:FF:000224">
    <property type="entry name" value="Si:dkey-22o22.2"/>
    <property type="match status" value="1"/>
</dbReference>
<feature type="domain" description="Cadherin" evidence="20">
    <location>
        <begin position="169"/>
        <end position="269"/>
    </location>
</feature>